<evidence type="ECO:0000256" key="5">
    <source>
        <dbReference type="PROSITE-ProRule" id="PRU00335"/>
    </source>
</evidence>
<evidence type="ECO:0000256" key="2">
    <source>
        <dbReference type="ARBA" id="ARBA00023015"/>
    </source>
</evidence>
<dbReference type="EMBL" id="FN543103">
    <property type="protein sequence ID" value="CBA26868.1"/>
    <property type="molecule type" value="Genomic_DNA"/>
</dbReference>
<evidence type="ECO:0000256" key="3">
    <source>
        <dbReference type="ARBA" id="ARBA00023125"/>
    </source>
</evidence>
<dbReference type="InterPro" id="IPR050109">
    <property type="entry name" value="HTH-type_TetR-like_transc_reg"/>
</dbReference>
<dbReference type="Pfam" id="PF00440">
    <property type="entry name" value="TetR_N"/>
    <property type="match status" value="1"/>
</dbReference>
<feature type="DNA-binding region" description="H-T-H motif" evidence="5">
    <location>
        <begin position="49"/>
        <end position="68"/>
    </location>
</feature>
<reference evidence="7" key="1">
    <citation type="journal article" date="2010" name="Nature">
        <title>The Dynamic genome of Hydra.</title>
        <authorList>
            <person name="Chapman J.A."/>
            <person name="Kirkness E.F."/>
            <person name="Simakov O."/>
            <person name="Hampson S.E."/>
            <person name="Mitros T."/>
            <person name="Weinmaier T."/>
            <person name="Rattei T."/>
            <person name="Balasubramanian P.G."/>
            <person name="Borman J."/>
            <person name="Busam D."/>
            <person name="Disbennett K."/>
            <person name="Pfannkoch C."/>
            <person name="Sumin N."/>
            <person name="Sutton G."/>
            <person name="Viswanathan L."/>
            <person name="Walenz B."/>
            <person name="Goodstein D.M."/>
            <person name="Hellsten U."/>
            <person name="Kawashima T."/>
            <person name="Prochnik S.E."/>
            <person name="Putnam N.H."/>
            <person name="Shu S."/>
            <person name="Blumberg B."/>
            <person name="Dana C.E."/>
            <person name="Gee L."/>
            <person name="Kibler D.F."/>
            <person name="Law L."/>
            <person name="Lindgens D."/>
            <person name="Martinez D.E."/>
            <person name="Peng J."/>
            <person name="Wigge P.A."/>
            <person name="Bertulat B."/>
            <person name="Guder C."/>
            <person name="Nakamura Y."/>
            <person name="Ozbek S."/>
            <person name="Watanabe H."/>
            <person name="Khalturin K."/>
            <person name="Hemmrich G."/>
            <person name="Franke A."/>
            <person name="Augustin R."/>
            <person name="Fraune S."/>
            <person name="Hayakawa E."/>
            <person name="Hayakawa S."/>
            <person name="Hirose M."/>
            <person name="Hwang J."/>
            <person name="Ikeo K."/>
            <person name="Nishimiya-Fujisawa C."/>
            <person name="Ogura A."/>
            <person name="Takahashi T."/>
            <person name="Steinmetz P.R."/>
            <person name="Zhang X."/>
            <person name="Aufschnaiter R."/>
            <person name="Eder M.K."/>
            <person name="Gorny A.K."/>
            <person name="Salvenmoser W."/>
            <person name="Heimberg A.M."/>
            <person name="Wheeler B.M."/>
            <person name="Peterson K.J."/>
            <person name="Boettger A."/>
            <person name="Tischler P."/>
            <person name="Wolf A."/>
            <person name="Gojobori T."/>
            <person name="Remington K.A."/>
            <person name="Strausberg R.L."/>
            <person name="Venter J."/>
            <person name="Technau U."/>
            <person name="Hobmayer B."/>
            <person name="Bosch T.C."/>
            <person name="Holstein T.W."/>
            <person name="Fujisawa T."/>
            <person name="Bode H.R."/>
            <person name="David C.N."/>
            <person name="Rokhsar D.S."/>
            <person name="Steele R.E."/>
        </authorList>
    </citation>
    <scope>NUCLEOTIDE SEQUENCE</scope>
</reference>
<dbReference type="PRINTS" id="PR00455">
    <property type="entry name" value="HTHTETR"/>
</dbReference>
<keyword evidence="3 5" id="KW-0238">DNA-binding</keyword>
<dbReference type="PROSITE" id="PS50977">
    <property type="entry name" value="HTH_TETR_2"/>
    <property type="match status" value="1"/>
</dbReference>
<dbReference type="AlphaFoldDB" id="C9Y791"/>
<evidence type="ECO:0000259" key="6">
    <source>
        <dbReference type="PROSITE" id="PS50977"/>
    </source>
</evidence>
<evidence type="ECO:0000313" key="7">
    <source>
        <dbReference type="EMBL" id="CBA26868.1"/>
    </source>
</evidence>
<evidence type="ECO:0000256" key="4">
    <source>
        <dbReference type="ARBA" id="ARBA00023163"/>
    </source>
</evidence>
<dbReference type="Gene3D" id="1.10.357.10">
    <property type="entry name" value="Tetracycline Repressor, domain 2"/>
    <property type="match status" value="1"/>
</dbReference>
<sequence length="220" mass="23672">MVDAEGAPVADVSLSLRRAPRQVRAQETVRAVLRAAGEEIESGGLDRLTTNRVAARAGLSIGAVYGYFPNKESILQALLVQWLDGVFEALDSLHPRHGGGLDLISYLQAQLREGARVYSEQAGLSAMPYLSEGVPALRPVVMEHDARVYESISSALRHYVPTASAEDIDSFSRCLPLLMHAGLVVLVVEKSGEMGSSLEFLRAAIIGMASRLLMVSQGVE</sequence>
<dbReference type="GO" id="GO:0000976">
    <property type="term" value="F:transcription cis-regulatory region binding"/>
    <property type="evidence" value="ECO:0007669"/>
    <property type="project" value="TreeGrafter"/>
</dbReference>
<name>C9Y791_CURXX</name>
<dbReference type="PROSITE" id="PS01081">
    <property type="entry name" value="HTH_TETR_1"/>
    <property type="match status" value="1"/>
</dbReference>
<dbReference type="InterPro" id="IPR009057">
    <property type="entry name" value="Homeodomain-like_sf"/>
</dbReference>
<dbReference type="PANTHER" id="PTHR30055">
    <property type="entry name" value="HTH-TYPE TRANSCRIPTIONAL REGULATOR RUTR"/>
    <property type="match status" value="1"/>
</dbReference>
<feature type="domain" description="HTH tetR-type" evidence="6">
    <location>
        <begin position="26"/>
        <end position="86"/>
    </location>
</feature>
<evidence type="ECO:0000256" key="1">
    <source>
        <dbReference type="ARBA" id="ARBA00022491"/>
    </source>
</evidence>
<keyword evidence="1" id="KW-0678">Repressor</keyword>
<accession>C9Y791</accession>
<protein>
    <recommendedName>
        <fullName evidence="6">HTH tetR-type domain-containing protein</fullName>
    </recommendedName>
</protein>
<organism evidence="7">
    <name type="scientific">Curvibacter symbiont subsp. Hydra magnipapillata</name>
    <dbReference type="NCBI Taxonomy" id="667019"/>
    <lineage>
        <taxon>Bacteria</taxon>
        <taxon>Pseudomonadati</taxon>
        <taxon>Pseudomonadota</taxon>
        <taxon>Betaproteobacteria</taxon>
        <taxon>Burkholderiales</taxon>
        <taxon>Comamonadaceae</taxon>
        <taxon>Curvibacter</taxon>
    </lineage>
</organism>
<gene>
    <name evidence="7" type="ORF">Csp_G38790</name>
</gene>
<dbReference type="InterPro" id="IPR001647">
    <property type="entry name" value="HTH_TetR"/>
</dbReference>
<keyword evidence="4" id="KW-0804">Transcription</keyword>
<dbReference type="InterPro" id="IPR023772">
    <property type="entry name" value="DNA-bd_HTH_TetR-type_CS"/>
</dbReference>
<keyword evidence="2" id="KW-0805">Transcription regulation</keyword>
<proteinExistence type="predicted"/>
<dbReference type="PANTHER" id="PTHR30055:SF234">
    <property type="entry name" value="HTH-TYPE TRANSCRIPTIONAL REGULATOR BETI"/>
    <property type="match status" value="1"/>
</dbReference>
<dbReference type="SUPFAM" id="SSF46689">
    <property type="entry name" value="Homeodomain-like"/>
    <property type="match status" value="1"/>
</dbReference>
<dbReference type="GO" id="GO:0003700">
    <property type="term" value="F:DNA-binding transcription factor activity"/>
    <property type="evidence" value="ECO:0007669"/>
    <property type="project" value="TreeGrafter"/>
</dbReference>